<reference evidence="1" key="1">
    <citation type="submission" date="2021-03" db="EMBL/GenBank/DDBJ databases">
        <title>Leucobacter chromiisoli sp. nov., isolated from chromium-containing soil of chemical plant.</title>
        <authorList>
            <person name="Xu Z."/>
        </authorList>
    </citation>
    <scope>NUCLEOTIDE SEQUENCE</scope>
    <source>
        <strain evidence="1">A2</strain>
    </source>
</reference>
<organism evidence="1 2">
    <name type="scientific">Leucobacter ruminantium</name>
    <dbReference type="NCBI Taxonomy" id="1289170"/>
    <lineage>
        <taxon>Bacteria</taxon>
        <taxon>Bacillati</taxon>
        <taxon>Actinomycetota</taxon>
        <taxon>Actinomycetes</taxon>
        <taxon>Micrococcales</taxon>
        <taxon>Microbacteriaceae</taxon>
        <taxon>Leucobacter</taxon>
    </lineage>
</organism>
<sequence>MTAFRDLATPETWVVIAEGPQSIEFTRESAIRVSLALTELLRQTA</sequence>
<evidence type="ECO:0000313" key="1">
    <source>
        <dbReference type="EMBL" id="MBO1804543.1"/>
    </source>
</evidence>
<dbReference type="Proteomes" id="UP000664398">
    <property type="component" value="Unassembled WGS sequence"/>
</dbReference>
<name>A0A939LWP1_9MICO</name>
<proteinExistence type="predicted"/>
<dbReference type="EMBL" id="JAGDYL010000005">
    <property type="protein sequence ID" value="MBO1804543.1"/>
    <property type="molecule type" value="Genomic_DNA"/>
</dbReference>
<keyword evidence="2" id="KW-1185">Reference proteome</keyword>
<protein>
    <submittedName>
        <fullName evidence="1">Uncharacterized protein</fullName>
    </submittedName>
</protein>
<evidence type="ECO:0000313" key="2">
    <source>
        <dbReference type="Proteomes" id="UP000664398"/>
    </source>
</evidence>
<dbReference type="AlphaFoldDB" id="A0A939LWP1"/>
<comment type="caution">
    <text evidence="1">The sequence shown here is derived from an EMBL/GenBank/DDBJ whole genome shotgun (WGS) entry which is preliminary data.</text>
</comment>
<gene>
    <name evidence="1" type="ORF">J4H91_04315</name>
</gene>
<accession>A0A939LWP1</accession>